<evidence type="ECO:0000313" key="3">
    <source>
        <dbReference type="Proteomes" id="UP000029003"/>
    </source>
</evidence>
<sequence length="53" mass="5597">MCGARGMLAPLHPSRPGSSRMSSCALEPYQTHGREGGQTSRGQGSTREHEAGQ</sequence>
<reference evidence="2 3" key="1">
    <citation type="submission" date="2014-03" db="EMBL/GenBank/DDBJ databases">
        <title>Genomics of Bifidobacteria.</title>
        <authorList>
            <person name="Ventura M."/>
            <person name="Milani C."/>
            <person name="Lugli G.A."/>
        </authorList>
    </citation>
    <scope>NUCLEOTIDE SEQUENCE [LARGE SCALE GENOMIC DNA]</scope>
    <source>
        <strain evidence="2 3">LMG 21395</strain>
    </source>
</reference>
<dbReference type="Proteomes" id="UP000029003">
    <property type="component" value="Unassembled WGS sequence"/>
</dbReference>
<accession>A0A087E1Q5</accession>
<evidence type="ECO:0000313" key="2">
    <source>
        <dbReference type="EMBL" id="KFJ01706.1"/>
    </source>
</evidence>
<protein>
    <submittedName>
        <fullName evidence="2">Uncharacterized protein</fullName>
    </submittedName>
</protein>
<evidence type="ECO:0000256" key="1">
    <source>
        <dbReference type="SAM" id="MobiDB-lite"/>
    </source>
</evidence>
<dbReference type="EMBL" id="JGZT01000008">
    <property type="protein sequence ID" value="KFJ01706.1"/>
    <property type="molecule type" value="Genomic_DNA"/>
</dbReference>
<comment type="caution">
    <text evidence="2">The sequence shown here is derived from an EMBL/GenBank/DDBJ whole genome shotgun (WGS) entry which is preliminary data.</text>
</comment>
<dbReference type="AlphaFoldDB" id="A0A087E1Q5"/>
<name>A0A087E1Q5_9BIFI</name>
<gene>
    <name evidence="2" type="ORF">THER5_1948</name>
</gene>
<organism evidence="2 3">
    <name type="scientific">Bifidobacterium thermacidophilum subsp. thermacidophilum</name>
    <dbReference type="NCBI Taxonomy" id="79262"/>
    <lineage>
        <taxon>Bacteria</taxon>
        <taxon>Bacillati</taxon>
        <taxon>Actinomycetota</taxon>
        <taxon>Actinomycetes</taxon>
        <taxon>Bifidobacteriales</taxon>
        <taxon>Bifidobacteriaceae</taxon>
        <taxon>Bifidobacterium</taxon>
    </lineage>
</organism>
<feature type="region of interest" description="Disordered" evidence="1">
    <location>
        <begin position="1"/>
        <end position="53"/>
    </location>
</feature>
<proteinExistence type="predicted"/>